<dbReference type="Gene3D" id="2.40.128.20">
    <property type="match status" value="1"/>
</dbReference>
<comment type="caution">
    <text evidence="2">The sequence shown here is derived from an EMBL/GenBank/DDBJ whole genome shotgun (WGS) entry which is preliminary data.</text>
</comment>
<reference evidence="2" key="1">
    <citation type="submission" date="2019-08" db="EMBL/GenBank/DDBJ databases">
        <authorList>
            <person name="Kucharzyk K."/>
            <person name="Murdoch R.W."/>
            <person name="Higgins S."/>
            <person name="Loffler F."/>
        </authorList>
    </citation>
    <scope>NUCLEOTIDE SEQUENCE</scope>
</reference>
<protein>
    <recommendedName>
        <fullName evidence="1">THAP4-like heme-binding domain-containing protein</fullName>
    </recommendedName>
</protein>
<dbReference type="PANTHER" id="PTHR15854">
    <property type="entry name" value="THAP4 PROTEIN"/>
    <property type="match status" value="1"/>
</dbReference>
<dbReference type="HAMAP" id="MF_01297">
    <property type="entry name" value="nitrobindin"/>
    <property type="match status" value="1"/>
</dbReference>
<dbReference type="EMBL" id="VSSQ01072128">
    <property type="protein sequence ID" value="MPN23570.1"/>
    <property type="molecule type" value="Genomic_DNA"/>
</dbReference>
<dbReference type="Pfam" id="PF08768">
    <property type="entry name" value="THAP4_heme-bd"/>
    <property type="match status" value="1"/>
</dbReference>
<evidence type="ECO:0000313" key="2">
    <source>
        <dbReference type="EMBL" id="MPN23570.1"/>
    </source>
</evidence>
<gene>
    <name evidence="2" type="ORF">SDC9_170962</name>
</gene>
<dbReference type="InterPro" id="IPR012674">
    <property type="entry name" value="Calycin"/>
</dbReference>
<accession>A0A645GBZ0</accession>
<dbReference type="InterPro" id="IPR014878">
    <property type="entry name" value="THAP4-like_heme-bd"/>
</dbReference>
<dbReference type="PANTHER" id="PTHR15854:SF4">
    <property type="entry name" value="PEROXYNITRITE ISOMERASE THAP4"/>
    <property type="match status" value="1"/>
</dbReference>
<dbReference type="InterPro" id="IPR022939">
    <property type="entry name" value="Nb(III)_bact/plant"/>
</dbReference>
<organism evidence="2">
    <name type="scientific">bioreactor metagenome</name>
    <dbReference type="NCBI Taxonomy" id="1076179"/>
    <lineage>
        <taxon>unclassified sequences</taxon>
        <taxon>metagenomes</taxon>
        <taxon>ecological metagenomes</taxon>
    </lineage>
</organism>
<dbReference type="SUPFAM" id="SSF50814">
    <property type="entry name" value="Lipocalins"/>
    <property type="match status" value="1"/>
</dbReference>
<sequence length="165" mass="18409">MAFEVDPDLNQALMPLAWMIGRWQGNGHGSWPGMGDFEFGQQIDFATNRGPYLHYLSQTWTLDADGQPDEPLTMEGGFWRPAGIGEVEVVLANPEGWAEVWAGTVQGAKIELTTDVVARTTTSELNYTGGRRLYGNVEGDLLWTLDRATTEVDLQPYMWARLTRA</sequence>
<evidence type="ECO:0000259" key="1">
    <source>
        <dbReference type="Pfam" id="PF08768"/>
    </source>
</evidence>
<proteinExistence type="inferred from homology"/>
<dbReference type="CDD" id="cd07828">
    <property type="entry name" value="lipocalin_heme-bd-THAP4-like"/>
    <property type="match status" value="1"/>
</dbReference>
<dbReference type="AlphaFoldDB" id="A0A645GBZ0"/>
<dbReference type="InterPro" id="IPR045165">
    <property type="entry name" value="Nitrobindin"/>
</dbReference>
<feature type="domain" description="THAP4-like heme-binding" evidence="1">
    <location>
        <begin position="13"/>
        <end position="164"/>
    </location>
</feature>
<name>A0A645GBZ0_9ZZZZ</name>